<proteinExistence type="predicted"/>
<organism evidence="2">
    <name type="scientific">Alexandrium monilatum</name>
    <dbReference type="NCBI Taxonomy" id="311494"/>
    <lineage>
        <taxon>Eukaryota</taxon>
        <taxon>Sar</taxon>
        <taxon>Alveolata</taxon>
        <taxon>Dinophyceae</taxon>
        <taxon>Gonyaulacales</taxon>
        <taxon>Pyrocystaceae</taxon>
        <taxon>Alexandrium</taxon>
    </lineage>
</organism>
<evidence type="ECO:0008006" key="3">
    <source>
        <dbReference type="Google" id="ProtNLM"/>
    </source>
</evidence>
<evidence type="ECO:0000313" key="2">
    <source>
        <dbReference type="EMBL" id="CAE4653975.1"/>
    </source>
</evidence>
<gene>
    <name evidence="2" type="ORF">AMON00008_LOCUS55156</name>
</gene>
<feature type="chain" id="PRO_5031003329" description="Hexosyltransferase" evidence="1">
    <location>
        <begin position="22"/>
        <end position="319"/>
    </location>
</feature>
<protein>
    <recommendedName>
        <fullName evidence="3">Hexosyltransferase</fullName>
    </recommendedName>
</protein>
<reference evidence="2" key="1">
    <citation type="submission" date="2021-01" db="EMBL/GenBank/DDBJ databases">
        <authorList>
            <person name="Corre E."/>
            <person name="Pelletier E."/>
            <person name="Niang G."/>
            <person name="Scheremetjew M."/>
            <person name="Finn R."/>
            <person name="Kale V."/>
            <person name="Holt S."/>
            <person name="Cochrane G."/>
            <person name="Meng A."/>
            <person name="Brown T."/>
            <person name="Cohen L."/>
        </authorList>
    </citation>
    <scope>NUCLEOTIDE SEQUENCE</scope>
    <source>
        <strain evidence="2">CCMP3105</strain>
    </source>
</reference>
<name>A0A7S4W9R7_9DINO</name>
<dbReference type="AlphaFoldDB" id="A0A7S4W9R7"/>
<dbReference type="EMBL" id="HBNR01077486">
    <property type="protein sequence ID" value="CAE4653975.1"/>
    <property type="molecule type" value="Transcribed_RNA"/>
</dbReference>
<keyword evidence="1" id="KW-0732">Signal</keyword>
<sequence length="319" mass="35300">MLRRRMGIPGLLAALTAAISGQGIRLTPQDSRVTAGGGQRGARAVSLLGMDDGSAAVPKLGVFRQEWQRRMASEEYLETAGLIPDPPRPDRLAVVAGVFSRVGSEDRPFREVVRSTWMARPYICTLKQRSGPEEGCLMYVTFVVGKNGTVPDDEDVTVLPIRENMDCGKSPAWFRYASTTYRWATHIIKMDMDAFPYVPTLVAAIRDFPTGCQNLYGGRTRLPRYWEPNPALRKRPIGGDFLKCGTKGCWSYMQGGLYLLSAELARNASRPGGWWQEASKKCHSEDVTAGQAIHKYAMVNGICVGALQIKVGKEFWHPV</sequence>
<evidence type="ECO:0000256" key="1">
    <source>
        <dbReference type="SAM" id="SignalP"/>
    </source>
</evidence>
<accession>A0A7S4W9R7</accession>
<feature type="signal peptide" evidence="1">
    <location>
        <begin position="1"/>
        <end position="21"/>
    </location>
</feature>